<accession>A0ABP7G604</accession>
<evidence type="ECO:0000313" key="1">
    <source>
        <dbReference type="EMBL" id="GAA3754634.1"/>
    </source>
</evidence>
<reference evidence="2" key="1">
    <citation type="journal article" date="2019" name="Int. J. Syst. Evol. Microbiol.">
        <title>The Global Catalogue of Microorganisms (GCM) 10K type strain sequencing project: providing services to taxonomists for standard genome sequencing and annotation.</title>
        <authorList>
            <consortium name="The Broad Institute Genomics Platform"/>
            <consortium name="The Broad Institute Genome Sequencing Center for Infectious Disease"/>
            <person name="Wu L."/>
            <person name="Ma J."/>
        </authorList>
    </citation>
    <scope>NUCLEOTIDE SEQUENCE [LARGE SCALE GENOMIC DNA]</scope>
    <source>
        <strain evidence="2">JCM 17337</strain>
    </source>
</reference>
<evidence type="ECO:0000313" key="2">
    <source>
        <dbReference type="Proteomes" id="UP001500748"/>
    </source>
</evidence>
<keyword evidence="2" id="KW-1185">Reference proteome</keyword>
<protein>
    <submittedName>
        <fullName evidence="1">Uncharacterized protein</fullName>
    </submittedName>
</protein>
<sequence>MAQEGFNRKISYALETYAFLKGQDAALEKVAGQFPELSADVRAAEKKLDKVYCIQGSTLPSLTAVNLEPMIRKNEKLFRLIADRTDLDN</sequence>
<proteinExistence type="predicted"/>
<comment type="caution">
    <text evidence="1">The sequence shown here is derived from an EMBL/GenBank/DDBJ whole genome shotgun (WGS) entry which is preliminary data.</text>
</comment>
<organism evidence="1 2">
    <name type="scientific">Flavobacterium ginsengiterrae</name>
    <dbReference type="NCBI Taxonomy" id="871695"/>
    <lineage>
        <taxon>Bacteria</taxon>
        <taxon>Pseudomonadati</taxon>
        <taxon>Bacteroidota</taxon>
        <taxon>Flavobacteriia</taxon>
        <taxon>Flavobacteriales</taxon>
        <taxon>Flavobacteriaceae</taxon>
        <taxon>Flavobacterium</taxon>
    </lineage>
</organism>
<dbReference type="EMBL" id="BAABDU010000001">
    <property type="protein sequence ID" value="GAA3754634.1"/>
    <property type="molecule type" value="Genomic_DNA"/>
</dbReference>
<name>A0ABP7G604_9FLAO</name>
<dbReference type="Proteomes" id="UP001500748">
    <property type="component" value="Unassembled WGS sequence"/>
</dbReference>
<gene>
    <name evidence="1" type="ORF">GCM10022423_00490</name>
</gene>
<dbReference type="RefSeq" id="WP_345138640.1">
    <property type="nucleotide sequence ID" value="NZ_BAABDU010000001.1"/>
</dbReference>